<dbReference type="EMBL" id="BTSY01000001">
    <property type="protein sequence ID" value="GMT11227.1"/>
    <property type="molecule type" value="Genomic_DNA"/>
</dbReference>
<feature type="region of interest" description="Disordered" evidence="1">
    <location>
        <begin position="158"/>
        <end position="188"/>
    </location>
</feature>
<dbReference type="AlphaFoldDB" id="A0AAV5UVB8"/>
<feature type="non-terminal residue" evidence="2">
    <location>
        <position position="188"/>
    </location>
</feature>
<organism evidence="2 3">
    <name type="scientific">Pristionchus fissidentatus</name>
    <dbReference type="NCBI Taxonomy" id="1538716"/>
    <lineage>
        <taxon>Eukaryota</taxon>
        <taxon>Metazoa</taxon>
        <taxon>Ecdysozoa</taxon>
        <taxon>Nematoda</taxon>
        <taxon>Chromadorea</taxon>
        <taxon>Rhabditida</taxon>
        <taxon>Rhabditina</taxon>
        <taxon>Diplogasteromorpha</taxon>
        <taxon>Diplogasteroidea</taxon>
        <taxon>Neodiplogasteridae</taxon>
        <taxon>Pristionchus</taxon>
    </lineage>
</organism>
<feature type="compositionally biased region" description="Basic and acidic residues" evidence="1">
    <location>
        <begin position="158"/>
        <end position="172"/>
    </location>
</feature>
<dbReference type="Proteomes" id="UP001432322">
    <property type="component" value="Unassembled WGS sequence"/>
</dbReference>
<evidence type="ECO:0000313" key="2">
    <source>
        <dbReference type="EMBL" id="GMT11227.1"/>
    </source>
</evidence>
<proteinExistence type="predicted"/>
<feature type="region of interest" description="Disordered" evidence="1">
    <location>
        <begin position="58"/>
        <end position="78"/>
    </location>
</feature>
<evidence type="ECO:0008006" key="4">
    <source>
        <dbReference type="Google" id="ProtNLM"/>
    </source>
</evidence>
<name>A0AAV5UVB8_9BILA</name>
<sequence length="188" mass="19760">IFIGASTSTGHCGSGSQFLRHKSIFISTLEQQSTKRCLISRSLVVSVGRQGLAVDEGGKVVQTNDEAGSSEDLDHHGDSAVEGSSLLGLLAVEKSLLVSVDALLEDGVVESVLAHNELSDLSSLGETGQDLSGGSELPLSGVQRVELLKRGRGLSGIRGDRLERGEPLRDSESTGGKSCRQGHLERLK</sequence>
<keyword evidence="3" id="KW-1185">Reference proteome</keyword>
<accession>A0AAV5UVB8</accession>
<reference evidence="2" key="1">
    <citation type="submission" date="2023-10" db="EMBL/GenBank/DDBJ databases">
        <title>Genome assembly of Pristionchus species.</title>
        <authorList>
            <person name="Yoshida K."/>
            <person name="Sommer R.J."/>
        </authorList>
    </citation>
    <scope>NUCLEOTIDE SEQUENCE</scope>
    <source>
        <strain evidence="2">RS5133</strain>
    </source>
</reference>
<gene>
    <name evidence="2" type="ORF">PFISCL1PPCAC_2524</name>
</gene>
<feature type="non-terminal residue" evidence="2">
    <location>
        <position position="1"/>
    </location>
</feature>
<protein>
    <recommendedName>
        <fullName evidence="4">Ribosomal protein</fullName>
    </recommendedName>
</protein>
<comment type="caution">
    <text evidence="2">The sequence shown here is derived from an EMBL/GenBank/DDBJ whole genome shotgun (WGS) entry which is preliminary data.</text>
</comment>
<evidence type="ECO:0000256" key="1">
    <source>
        <dbReference type="SAM" id="MobiDB-lite"/>
    </source>
</evidence>
<evidence type="ECO:0000313" key="3">
    <source>
        <dbReference type="Proteomes" id="UP001432322"/>
    </source>
</evidence>